<sequence>MQRLSYNETMHRIILPLLACLLLAQPAAAEIYKCRLPGGKTEISNSPCPGGSGTIAVRPDESVPEANRQQAERDVERMRTYVEKRENAQRADAAAERQAQSQRPVTAAAPSRHYGDPDACLRDLATRALEAAQRAQLEAECRSLTKPPEAQVPVYVPVYGVPAQIHPQPVPRHPHPHPSPATDQAFTPPPTMVICAPGKPCKR</sequence>
<accession>A0ABS9K4X8</accession>
<name>A0ABS9K4X8_9RHOO</name>
<dbReference type="Proteomes" id="UP001165384">
    <property type="component" value="Unassembled WGS sequence"/>
</dbReference>
<dbReference type="Pfam" id="PF13511">
    <property type="entry name" value="DUF4124"/>
    <property type="match status" value="1"/>
</dbReference>
<evidence type="ECO:0000256" key="1">
    <source>
        <dbReference type="SAM" id="MobiDB-lite"/>
    </source>
</evidence>
<feature type="compositionally biased region" description="Basic and acidic residues" evidence="1">
    <location>
        <begin position="84"/>
        <end position="95"/>
    </location>
</feature>
<protein>
    <submittedName>
        <fullName evidence="4">DUF4124 domain-containing protein</fullName>
    </submittedName>
</protein>
<dbReference type="EMBL" id="JAKLTN010000002">
    <property type="protein sequence ID" value="MCG2578224.1"/>
    <property type="molecule type" value="Genomic_DNA"/>
</dbReference>
<keyword evidence="5" id="KW-1185">Reference proteome</keyword>
<feature type="domain" description="DUF4124" evidence="3">
    <location>
        <begin position="18"/>
        <end position="72"/>
    </location>
</feature>
<proteinExistence type="predicted"/>
<feature type="region of interest" description="Disordered" evidence="1">
    <location>
        <begin position="84"/>
        <end position="116"/>
    </location>
</feature>
<comment type="caution">
    <text evidence="4">The sequence shown here is derived from an EMBL/GenBank/DDBJ whole genome shotgun (WGS) entry which is preliminary data.</text>
</comment>
<feature type="signal peptide" evidence="2">
    <location>
        <begin position="1"/>
        <end position="29"/>
    </location>
</feature>
<reference evidence="4" key="1">
    <citation type="submission" date="2022-01" db="EMBL/GenBank/DDBJ databases">
        <authorList>
            <person name="Jo J.-H."/>
            <person name="Im W.-T."/>
        </authorList>
    </citation>
    <scope>NUCLEOTIDE SEQUENCE</scope>
    <source>
        <strain evidence="4">XY25</strain>
    </source>
</reference>
<evidence type="ECO:0000259" key="3">
    <source>
        <dbReference type="Pfam" id="PF13511"/>
    </source>
</evidence>
<evidence type="ECO:0000256" key="2">
    <source>
        <dbReference type="SAM" id="SignalP"/>
    </source>
</evidence>
<dbReference type="InterPro" id="IPR025392">
    <property type="entry name" value="DUF4124"/>
</dbReference>
<evidence type="ECO:0000313" key="4">
    <source>
        <dbReference type="EMBL" id="MCG2578224.1"/>
    </source>
</evidence>
<keyword evidence="2" id="KW-0732">Signal</keyword>
<dbReference type="RefSeq" id="WP_275711558.1">
    <property type="nucleotide sequence ID" value="NZ_JAKLTN010000002.1"/>
</dbReference>
<feature type="region of interest" description="Disordered" evidence="1">
    <location>
        <begin position="169"/>
        <end position="189"/>
    </location>
</feature>
<evidence type="ECO:0000313" key="5">
    <source>
        <dbReference type="Proteomes" id="UP001165384"/>
    </source>
</evidence>
<organism evidence="4 5">
    <name type="scientific">Dechloromonas hankyongensis</name>
    <dbReference type="NCBI Taxonomy" id="2908002"/>
    <lineage>
        <taxon>Bacteria</taxon>
        <taxon>Pseudomonadati</taxon>
        <taxon>Pseudomonadota</taxon>
        <taxon>Betaproteobacteria</taxon>
        <taxon>Rhodocyclales</taxon>
        <taxon>Azonexaceae</taxon>
        <taxon>Dechloromonas</taxon>
    </lineage>
</organism>
<gene>
    <name evidence="4" type="ORF">LZ012_14605</name>
</gene>
<feature type="chain" id="PRO_5046348666" evidence="2">
    <location>
        <begin position="30"/>
        <end position="203"/>
    </location>
</feature>